<sequence length="40" mass="4556">MEDHKREKEISFTLIVQAECLPDDPAKKQLQIENGSASQK</sequence>
<evidence type="ECO:0000313" key="2">
    <source>
        <dbReference type="Proteomes" id="UP000007797"/>
    </source>
</evidence>
<gene>
    <name evidence="1" type="ORF">DFA_02274</name>
</gene>
<dbReference type="GeneID" id="14871182"/>
<dbReference type="RefSeq" id="XP_004366664.1">
    <property type="nucleotide sequence ID" value="XM_004366607.1"/>
</dbReference>
<keyword evidence="2" id="KW-1185">Reference proteome</keyword>
<accession>F4PZ02</accession>
<name>F4PZ02_CACFS</name>
<dbReference type="Proteomes" id="UP000007797">
    <property type="component" value="Unassembled WGS sequence"/>
</dbReference>
<dbReference type="EMBL" id="GL883016">
    <property type="protein sequence ID" value="EGG19031.1"/>
    <property type="molecule type" value="Genomic_DNA"/>
</dbReference>
<dbReference type="AlphaFoldDB" id="F4PZ02"/>
<evidence type="ECO:0000313" key="1">
    <source>
        <dbReference type="EMBL" id="EGG19031.1"/>
    </source>
</evidence>
<reference evidence="2" key="1">
    <citation type="journal article" date="2011" name="Genome Res.">
        <title>Phylogeny-wide analysis of social amoeba genomes highlights ancient origins for complex intercellular communication.</title>
        <authorList>
            <person name="Heidel A.J."/>
            <person name="Lawal H.M."/>
            <person name="Felder M."/>
            <person name="Schilde C."/>
            <person name="Helps N.R."/>
            <person name="Tunggal B."/>
            <person name="Rivero F."/>
            <person name="John U."/>
            <person name="Schleicher M."/>
            <person name="Eichinger L."/>
            <person name="Platzer M."/>
            <person name="Noegel A.A."/>
            <person name="Schaap P."/>
            <person name="Gloeckner G."/>
        </authorList>
    </citation>
    <scope>NUCLEOTIDE SEQUENCE [LARGE SCALE GENOMIC DNA]</scope>
    <source>
        <strain evidence="2">SH3</strain>
    </source>
</reference>
<dbReference type="KEGG" id="dfa:DFA_02274"/>
<organism evidence="1 2">
    <name type="scientific">Cavenderia fasciculata</name>
    <name type="common">Slime mold</name>
    <name type="synonym">Dictyostelium fasciculatum</name>
    <dbReference type="NCBI Taxonomy" id="261658"/>
    <lineage>
        <taxon>Eukaryota</taxon>
        <taxon>Amoebozoa</taxon>
        <taxon>Evosea</taxon>
        <taxon>Eumycetozoa</taxon>
        <taxon>Dictyostelia</taxon>
        <taxon>Acytosteliales</taxon>
        <taxon>Cavenderiaceae</taxon>
        <taxon>Cavenderia</taxon>
    </lineage>
</organism>
<proteinExistence type="predicted"/>
<protein>
    <submittedName>
        <fullName evidence="1">Uncharacterized protein</fullName>
    </submittedName>
</protein>